<dbReference type="HOGENOM" id="CLU_602433_0_0_9"/>
<dbReference type="InterPro" id="IPR035421">
    <property type="entry name" value="Terminase_6C"/>
</dbReference>
<evidence type="ECO:0000313" key="4">
    <source>
        <dbReference type="Proteomes" id="UP000003340"/>
    </source>
</evidence>
<dbReference type="eggNOG" id="COG5362">
    <property type="taxonomic scope" value="Bacteria"/>
</dbReference>
<dbReference type="Pfam" id="PF03237">
    <property type="entry name" value="Terminase_6N"/>
    <property type="match status" value="1"/>
</dbReference>
<dbReference type="Proteomes" id="UP000003340">
    <property type="component" value="Unassembled WGS sequence"/>
</dbReference>
<proteinExistence type="predicted"/>
<dbReference type="EMBL" id="ACEC01000058">
    <property type="protein sequence ID" value="EEG30658.1"/>
    <property type="molecule type" value="Genomic_DNA"/>
</dbReference>
<protein>
    <submittedName>
        <fullName evidence="3">Phage uncharacterized protein domain protein</fullName>
    </submittedName>
</protein>
<gene>
    <name evidence="3" type="ORF">CLOSTMETH_01727</name>
</gene>
<dbReference type="AlphaFoldDB" id="C0ED06"/>
<keyword evidence="4" id="KW-1185">Reference proteome</keyword>
<sequence length="466" mass="52300">MIIRPQPGPQETFLSSPADIVIYGGAAGGGKSYALLLEPLRHINNSDFGAVIFRKNANQIFSTGGLWDTAVKIYVSLKGKPSRSPKPTWRFPSGMKVGFAHLEYEKDLYAWQGSQIAMIAFDELTHFSKSQFFYMLSRNRSTCGVRPYVRATTNPDADSWVAEFIQWWWDPKTGYPIKERSGIIRYMVRLNDVIHWADTPQQLVEQTECDLNDCKSVTFIASSLKDNQILMKNDPGYLANLKALPLVERERLLSGNWKIKPAAGMYFKRSQIGAFLDEVPNDVLRWVRGWDLAATIDSETGKPAATAGVLIGKRKSGRYVIADVVNVRLSAMDVRKTIKNTALMDKAKYRRVKIKLPQDPGQAGKDQAESFIKFLAGFDVMTERESGSKEARAEPMAAQWQAGNFDVVLGPWNEEYLNQLESFPESVFKDMVDGSSSAFNELEKGNTSSPPVPTEVLAKHSYWNGR</sequence>
<dbReference type="NCBIfam" id="TIGR01630">
    <property type="entry name" value="psiM2_ORF9"/>
    <property type="match status" value="1"/>
</dbReference>
<evidence type="ECO:0000259" key="2">
    <source>
        <dbReference type="Pfam" id="PF17289"/>
    </source>
</evidence>
<accession>C0ED06</accession>
<reference evidence="3 4" key="1">
    <citation type="submission" date="2009-01" db="EMBL/GenBank/DDBJ databases">
        <authorList>
            <person name="Fulton L."/>
            <person name="Clifton S."/>
            <person name="Fulton B."/>
            <person name="Xu J."/>
            <person name="Minx P."/>
            <person name="Pepin K.H."/>
            <person name="Johnson M."/>
            <person name="Bhonagiri V."/>
            <person name="Nash W.E."/>
            <person name="Mardis E.R."/>
            <person name="Wilson R.K."/>
        </authorList>
    </citation>
    <scope>NUCLEOTIDE SEQUENCE [LARGE SCALE GENOMIC DNA]</scope>
    <source>
        <strain evidence="3 4">DSM 5476</strain>
    </source>
</reference>
<name>C0ED06_9FIRM</name>
<dbReference type="InterPro" id="IPR027417">
    <property type="entry name" value="P-loop_NTPase"/>
</dbReference>
<dbReference type="Gene3D" id="3.40.50.300">
    <property type="entry name" value="P-loop containing nucleotide triphosphate hydrolases"/>
    <property type="match status" value="1"/>
</dbReference>
<feature type="domain" description="Terminase large subunit gp17-like C-terminal" evidence="2">
    <location>
        <begin position="288"/>
        <end position="439"/>
    </location>
</feature>
<dbReference type="STRING" id="537013.CLOSTMETH_01727"/>
<dbReference type="Pfam" id="PF17289">
    <property type="entry name" value="Terminase_6C"/>
    <property type="match status" value="1"/>
</dbReference>
<evidence type="ECO:0000256" key="1">
    <source>
        <dbReference type="ARBA" id="ARBA00022612"/>
    </source>
</evidence>
<keyword evidence="1" id="KW-1188">Viral release from host cell</keyword>
<dbReference type="InterPro" id="IPR006517">
    <property type="entry name" value="Phage_terminase_lsu-like_C"/>
</dbReference>
<comment type="caution">
    <text evidence="3">The sequence shown here is derived from an EMBL/GenBank/DDBJ whole genome shotgun (WGS) entry which is preliminary data.</text>
</comment>
<evidence type="ECO:0000313" key="3">
    <source>
        <dbReference type="EMBL" id="EEG30658.1"/>
    </source>
</evidence>
<organism evidence="3 4">
    <name type="scientific">[Clostridium] methylpentosum DSM 5476</name>
    <dbReference type="NCBI Taxonomy" id="537013"/>
    <lineage>
        <taxon>Bacteria</taxon>
        <taxon>Bacillati</taxon>
        <taxon>Bacillota</taxon>
        <taxon>Clostridia</taxon>
        <taxon>Eubacteriales</taxon>
        <taxon>Oscillospiraceae</taxon>
        <taxon>Oscillospiraceae incertae sedis</taxon>
    </lineage>
</organism>
<reference evidence="3 4" key="2">
    <citation type="submission" date="2009-02" db="EMBL/GenBank/DDBJ databases">
        <title>Draft genome sequence of Clostridium methylpentosum (DSM 5476).</title>
        <authorList>
            <person name="Sudarsanam P."/>
            <person name="Ley R."/>
            <person name="Guruge J."/>
            <person name="Turnbaugh P.J."/>
            <person name="Mahowald M."/>
            <person name="Liep D."/>
            <person name="Gordon J."/>
        </authorList>
    </citation>
    <scope>NUCLEOTIDE SEQUENCE [LARGE SCALE GENOMIC DNA]</scope>
    <source>
        <strain evidence="3 4">DSM 5476</strain>
    </source>
</reference>